<dbReference type="OrthoDB" id="1722780at2759"/>
<evidence type="ECO:0000313" key="1">
    <source>
        <dbReference type="EMBL" id="KAA8519301.1"/>
    </source>
</evidence>
<reference evidence="1 2" key="1">
    <citation type="submission" date="2019-09" db="EMBL/GenBank/DDBJ databases">
        <title>A chromosome-level genome assembly of the Chinese tupelo Nyssa sinensis.</title>
        <authorList>
            <person name="Yang X."/>
            <person name="Kang M."/>
            <person name="Yang Y."/>
            <person name="Xiong H."/>
            <person name="Wang M."/>
            <person name="Zhang Z."/>
            <person name="Wang Z."/>
            <person name="Wu H."/>
            <person name="Ma T."/>
            <person name="Liu J."/>
            <person name="Xi Z."/>
        </authorList>
    </citation>
    <scope>NUCLEOTIDE SEQUENCE [LARGE SCALE GENOMIC DNA]</scope>
    <source>
        <strain evidence="1">J267</strain>
        <tissue evidence="1">Leaf</tissue>
    </source>
</reference>
<dbReference type="AlphaFoldDB" id="A0A5J4ZQF7"/>
<dbReference type="EMBL" id="CM018049">
    <property type="protein sequence ID" value="KAA8519301.1"/>
    <property type="molecule type" value="Genomic_DNA"/>
</dbReference>
<sequence>MVRRETVAMLEGAEWVTVTRRKKTNDEGKDWGEVITLDDATARGISFMLGKVKICIKVMEAINQVVWIEHTRKKFLVQVVEEQVVVEGVTYLKCLCKCNTLVHGDSGAIGAGLDGLEDESTYRVNSG</sequence>
<gene>
    <name evidence="1" type="ORF">F0562_013557</name>
</gene>
<organism evidence="1 2">
    <name type="scientific">Nyssa sinensis</name>
    <dbReference type="NCBI Taxonomy" id="561372"/>
    <lineage>
        <taxon>Eukaryota</taxon>
        <taxon>Viridiplantae</taxon>
        <taxon>Streptophyta</taxon>
        <taxon>Embryophyta</taxon>
        <taxon>Tracheophyta</taxon>
        <taxon>Spermatophyta</taxon>
        <taxon>Magnoliopsida</taxon>
        <taxon>eudicotyledons</taxon>
        <taxon>Gunneridae</taxon>
        <taxon>Pentapetalae</taxon>
        <taxon>asterids</taxon>
        <taxon>Cornales</taxon>
        <taxon>Nyssaceae</taxon>
        <taxon>Nyssa</taxon>
    </lineage>
</organism>
<evidence type="ECO:0000313" key="2">
    <source>
        <dbReference type="Proteomes" id="UP000325577"/>
    </source>
</evidence>
<protein>
    <submittedName>
        <fullName evidence="1">Uncharacterized protein</fullName>
    </submittedName>
</protein>
<keyword evidence="2" id="KW-1185">Reference proteome</keyword>
<proteinExistence type="predicted"/>
<name>A0A5J4ZQF7_9ASTE</name>
<dbReference type="Proteomes" id="UP000325577">
    <property type="component" value="Linkage Group LG6"/>
</dbReference>
<accession>A0A5J4ZQF7</accession>